<organism evidence="2 3">
    <name type="scientific">Geodia barretti</name>
    <name type="common">Barrett's horny sponge</name>
    <dbReference type="NCBI Taxonomy" id="519541"/>
    <lineage>
        <taxon>Eukaryota</taxon>
        <taxon>Metazoa</taxon>
        <taxon>Porifera</taxon>
        <taxon>Demospongiae</taxon>
        <taxon>Heteroscleromorpha</taxon>
        <taxon>Tetractinellida</taxon>
        <taxon>Astrophorina</taxon>
        <taxon>Geodiidae</taxon>
        <taxon>Geodia</taxon>
    </lineage>
</organism>
<dbReference type="Proteomes" id="UP001174909">
    <property type="component" value="Unassembled WGS sequence"/>
</dbReference>
<evidence type="ECO:0000313" key="3">
    <source>
        <dbReference type="Proteomes" id="UP001174909"/>
    </source>
</evidence>
<name>A0AA35WRU3_GEOBA</name>
<gene>
    <name evidence="2" type="ORF">GBAR_LOCUS15324</name>
</gene>
<comment type="caution">
    <text evidence="2">The sequence shown here is derived from an EMBL/GenBank/DDBJ whole genome shotgun (WGS) entry which is preliminary data.</text>
</comment>
<accession>A0AA35WRU3</accession>
<sequence length="86" mass="9779">MMGEEGVRQDVRVLGRFKPDCIYKGRKYFLEKTWSVSFRRSSEEWPNKCSNSNSSTNNSCNNNSNKCNGFNNSNGRSSNSSSHSNK</sequence>
<dbReference type="EMBL" id="CASHTH010002230">
    <property type="protein sequence ID" value="CAI8026741.1"/>
    <property type="molecule type" value="Genomic_DNA"/>
</dbReference>
<protein>
    <submittedName>
        <fullName evidence="2">Uncharacterized protein</fullName>
    </submittedName>
</protein>
<dbReference type="AlphaFoldDB" id="A0AA35WRU3"/>
<feature type="compositionally biased region" description="Low complexity" evidence="1">
    <location>
        <begin position="47"/>
        <end position="86"/>
    </location>
</feature>
<feature type="region of interest" description="Disordered" evidence="1">
    <location>
        <begin position="41"/>
        <end position="86"/>
    </location>
</feature>
<reference evidence="2" key="1">
    <citation type="submission" date="2023-03" db="EMBL/GenBank/DDBJ databases">
        <authorList>
            <person name="Steffen K."/>
            <person name="Cardenas P."/>
        </authorList>
    </citation>
    <scope>NUCLEOTIDE SEQUENCE</scope>
</reference>
<keyword evidence="3" id="KW-1185">Reference proteome</keyword>
<feature type="non-terminal residue" evidence="2">
    <location>
        <position position="1"/>
    </location>
</feature>
<proteinExistence type="predicted"/>
<evidence type="ECO:0000313" key="2">
    <source>
        <dbReference type="EMBL" id="CAI8026741.1"/>
    </source>
</evidence>
<evidence type="ECO:0000256" key="1">
    <source>
        <dbReference type="SAM" id="MobiDB-lite"/>
    </source>
</evidence>